<dbReference type="Proteomes" id="UP000829999">
    <property type="component" value="Unplaced"/>
</dbReference>
<keyword evidence="8" id="KW-0539">Nucleus</keyword>
<keyword evidence="3 9" id="KW-0863">Zinc-finger</keyword>
<evidence type="ECO:0000256" key="6">
    <source>
        <dbReference type="ARBA" id="ARBA00023125"/>
    </source>
</evidence>
<dbReference type="PROSITE" id="PS50808">
    <property type="entry name" value="ZF_BED"/>
    <property type="match status" value="1"/>
</dbReference>
<evidence type="ECO:0000256" key="9">
    <source>
        <dbReference type="PROSITE-ProRule" id="PRU00027"/>
    </source>
</evidence>
<evidence type="ECO:0000256" key="1">
    <source>
        <dbReference type="ARBA" id="ARBA00004123"/>
    </source>
</evidence>
<evidence type="ECO:0000313" key="12">
    <source>
        <dbReference type="Proteomes" id="UP000829999"/>
    </source>
</evidence>
<dbReference type="GO" id="GO:0008270">
    <property type="term" value="F:zinc ion binding"/>
    <property type="evidence" value="ECO:0007669"/>
    <property type="project" value="UniProtKB-KW"/>
</dbReference>
<dbReference type="SUPFAM" id="SSF53098">
    <property type="entry name" value="Ribonuclease H-like"/>
    <property type="match status" value="1"/>
</dbReference>
<dbReference type="PANTHER" id="PTHR46481">
    <property type="entry name" value="ZINC FINGER BED DOMAIN-CONTAINING PROTEIN 4"/>
    <property type="match status" value="1"/>
</dbReference>
<evidence type="ECO:0000256" key="7">
    <source>
        <dbReference type="ARBA" id="ARBA00023163"/>
    </source>
</evidence>
<name>A0A9R0EGM1_SPOFR</name>
<comment type="subcellular location">
    <subcellularLocation>
        <location evidence="1">Nucleus</location>
    </subcellularLocation>
</comment>
<dbReference type="Pfam" id="PF04937">
    <property type="entry name" value="DUF659"/>
    <property type="match status" value="1"/>
</dbReference>
<dbReference type="PANTHER" id="PTHR46481:SF10">
    <property type="entry name" value="ZINC FINGER BED DOMAIN-CONTAINING PROTEIN 39"/>
    <property type="match status" value="1"/>
</dbReference>
<dbReference type="RefSeq" id="XP_035432836.2">
    <property type="nucleotide sequence ID" value="XM_035576943.2"/>
</dbReference>
<dbReference type="AlphaFoldDB" id="A0A9R0EGM1"/>
<evidence type="ECO:0000256" key="4">
    <source>
        <dbReference type="ARBA" id="ARBA00022833"/>
    </source>
</evidence>
<dbReference type="OrthoDB" id="8196486at2759"/>
<feature type="domain" description="BED-type" evidence="11">
    <location>
        <begin position="3"/>
        <end position="54"/>
    </location>
</feature>
<protein>
    <submittedName>
        <fullName evidence="13">Uncharacterized protein LOC118264438</fullName>
    </submittedName>
</protein>
<evidence type="ECO:0000313" key="13">
    <source>
        <dbReference type="RefSeq" id="XP_035432836.2"/>
    </source>
</evidence>
<organism evidence="12 13">
    <name type="scientific">Spodoptera frugiperda</name>
    <name type="common">Fall armyworm</name>
    <dbReference type="NCBI Taxonomy" id="7108"/>
    <lineage>
        <taxon>Eukaryota</taxon>
        <taxon>Metazoa</taxon>
        <taxon>Ecdysozoa</taxon>
        <taxon>Arthropoda</taxon>
        <taxon>Hexapoda</taxon>
        <taxon>Insecta</taxon>
        <taxon>Pterygota</taxon>
        <taxon>Neoptera</taxon>
        <taxon>Endopterygota</taxon>
        <taxon>Lepidoptera</taxon>
        <taxon>Glossata</taxon>
        <taxon>Ditrysia</taxon>
        <taxon>Noctuoidea</taxon>
        <taxon>Noctuidae</taxon>
        <taxon>Amphipyrinae</taxon>
        <taxon>Spodoptera</taxon>
    </lineage>
</organism>
<evidence type="ECO:0000256" key="10">
    <source>
        <dbReference type="SAM" id="MobiDB-lite"/>
    </source>
</evidence>
<reference evidence="13" key="1">
    <citation type="submission" date="2025-08" db="UniProtKB">
        <authorList>
            <consortium name="RefSeq"/>
        </authorList>
    </citation>
    <scope>IDENTIFICATION</scope>
    <source>
        <tissue evidence="13">Whole larval tissue</tissue>
    </source>
</reference>
<evidence type="ECO:0000259" key="11">
    <source>
        <dbReference type="PROSITE" id="PS50808"/>
    </source>
</evidence>
<dbReference type="InterPro" id="IPR012337">
    <property type="entry name" value="RNaseH-like_sf"/>
</dbReference>
<sequence length="652" mass="74157">MPRKTGKVWDYFELINTDGKKTARCNFCRKHFGTNATKLKNHCLSACKQCPEDIKTILQDKPIEISPSSVGSSTSTQFQHVLSTIPVSTPSPLGRENSLQSLASSHESNEQPQNSITPNQKREIDLSFARAIYATGTPLNILESSLWQKAINALNPAYSVPTRYMISNSLLNAEYERVQKETSDIINQAEALTIVMDGWTDINGKGTVNFIITTPKPFFYKCVYPGTNRETATYLFTQLKTIIDEIGPSKFVALVTDNTNSMKATWRMIETEYMHVFAIGCASHTLSLLLKDIMKLENFKACCDLITKIIKYIKKRHVESAYFEKMQKEKYENNSKTLKLPSPTRWGGFVIMMESFLSNREALEATMICQDLSINREIKQHVLTEDIWIKVNAYHNILKPILVATTKLESDAAVISEVPQMLDYVKEIMSSALSTCEVVTEEEERYIIGAIGKRQHFVEKPIHFAANILDPRFRGLKLTPEKVAKGQEFINQYAGILQKNTAKIMANLAEYRAKSGFYSQTGIWTTVDHIEPRTWWRGLCNCQILSSVARKLLSIPPSSASTERNWSLFGNTLTRCRNRITTERLQKLITVRANIRLLSDNPNENVYFADEEEEYISDLEEEEIDEDIEEISYQEPEASLSNFNVSESENPE</sequence>
<feature type="compositionally biased region" description="Polar residues" evidence="10">
    <location>
        <begin position="86"/>
        <end position="119"/>
    </location>
</feature>
<keyword evidence="12" id="KW-1185">Reference proteome</keyword>
<keyword evidence="5" id="KW-0805">Transcription regulation</keyword>
<dbReference type="InterPro" id="IPR007021">
    <property type="entry name" value="DUF659"/>
</dbReference>
<evidence type="ECO:0000256" key="5">
    <source>
        <dbReference type="ARBA" id="ARBA00023015"/>
    </source>
</evidence>
<evidence type="ECO:0000256" key="2">
    <source>
        <dbReference type="ARBA" id="ARBA00022723"/>
    </source>
</evidence>
<dbReference type="Pfam" id="PF05699">
    <property type="entry name" value="Dimer_Tnp_hAT"/>
    <property type="match status" value="1"/>
</dbReference>
<gene>
    <name evidence="13" type="primary">LOC118264438</name>
</gene>
<keyword evidence="7" id="KW-0804">Transcription</keyword>
<keyword evidence="6" id="KW-0238">DNA-binding</keyword>
<dbReference type="InterPro" id="IPR003656">
    <property type="entry name" value="Znf_BED"/>
</dbReference>
<evidence type="ECO:0000256" key="3">
    <source>
        <dbReference type="ARBA" id="ARBA00022771"/>
    </source>
</evidence>
<accession>A0A9R0EGM1</accession>
<dbReference type="GO" id="GO:0046983">
    <property type="term" value="F:protein dimerization activity"/>
    <property type="evidence" value="ECO:0007669"/>
    <property type="project" value="InterPro"/>
</dbReference>
<feature type="region of interest" description="Disordered" evidence="10">
    <location>
        <begin position="86"/>
        <end position="120"/>
    </location>
</feature>
<dbReference type="GO" id="GO:0003677">
    <property type="term" value="F:DNA binding"/>
    <property type="evidence" value="ECO:0007669"/>
    <property type="project" value="UniProtKB-KW"/>
</dbReference>
<dbReference type="GO" id="GO:0005634">
    <property type="term" value="C:nucleus"/>
    <property type="evidence" value="ECO:0007669"/>
    <property type="project" value="UniProtKB-SubCell"/>
</dbReference>
<keyword evidence="4" id="KW-0862">Zinc</keyword>
<dbReference type="InterPro" id="IPR052035">
    <property type="entry name" value="ZnF_BED_domain_contain"/>
</dbReference>
<dbReference type="InterPro" id="IPR008906">
    <property type="entry name" value="HATC_C_dom"/>
</dbReference>
<dbReference type="GeneID" id="118264438"/>
<evidence type="ECO:0000256" key="8">
    <source>
        <dbReference type="ARBA" id="ARBA00023242"/>
    </source>
</evidence>
<proteinExistence type="predicted"/>
<keyword evidence="2" id="KW-0479">Metal-binding</keyword>